<sequence>MQTVFSTVLPDVPAAAVIWLALLAVAAVVVAALVVRPTRFRSVFGERISEAARPSSIDLAEQARERARERRRYADEVAVAASRAATTAERSRTEWLTAQDEAEEAWRSWQAAEKDVDRLAAAAALPLPRTARTPAEYADRERWLHRAALDAQWRKEITVRQLSDILGGNGWDPSRHPVEQELLLRRLVRDNLLARHRAAAEREQAAWRAAETAAAAARSLREEAFAALHPVAEPQAALSIVGFAGPETTRELPTGAAGAEITRELSPVARGRAAVAAY</sequence>
<dbReference type="AlphaFoldDB" id="A0A1A9BJ36"/>
<evidence type="ECO:0000256" key="1">
    <source>
        <dbReference type="SAM" id="Phobius"/>
    </source>
</evidence>
<proteinExistence type="predicted"/>
<dbReference type="EMBL" id="FLRH01000004">
    <property type="protein sequence ID" value="SBT69086.1"/>
    <property type="molecule type" value="Genomic_DNA"/>
</dbReference>
<feature type="transmembrane region" description="Helical" evidence="1">
    <location>
        <begin position="12"/>
        <end position="35"/>
    </location>
</feature>
<dbReference type="STRING" id="946078.GA0070622_6204"/>
<evidence type="ECO:0000313" key="3">
    <source>
        <dbReference type="Proteomes" id="UP000199558"/>
    </source>
</evidence>
<dbReference type="RefSeq" id="WP_091584271.1">
    <property type="nucleotide sequence ID" value="NZ_FLRH01000004.1"/>
</dbReference>
<keyword evidence="3" id="KW-1185">Reference proteome</keyword>
<protein>
    <recommendedName>
        <fullName evidence="4">AP2/ERF domain-containing protein</fullName>
    </recommendedName>
</protein>
<keyword evidence="1" id="KW-0472">Membrane</keyword>
<evidence type="ECO:0000313" key="2">
    <source>
        <dbReference type="EMBL" id="SBT69086.1"/>
    </source>
</evidence>
<keyword evidence="1" id="KW-0812">Transmembrane</keyword>
<evidence type="ECO:0008006" key="4">
    <source>
        <dbReference type="Google" id="ProtNLM"/>
    </source>
</evidence>
<gene>
    <name evidence="2" type="ORF">GA0070622_6204</name>
</gene>
<organism evidence="2 3">
    <name type="scientific">Micromonospora sediminicola</name>
    <dbReference type="NCBI Taxonomy" id="946078"/>
    <lineage>
        <taxon>Bacteria</taxon>
        <taxon>Bacillati</taxon>
        <taxon>Actinomycetota</taxon>
        <taxon>Actinomycetes</taxon>
        <taxon>Micromonosporales</taxon>
        <taxon>Micromonosporaceae</taxon>
        <taxon>Micromonospora</taxon>
    </lineage>
</organism>
<reference evidence="3" key="1">
    <citation type="submission" date="2016-06" db="EMBL/GenBank/DDBJ databases">
        <authorList>
            <person name="Varghese N."/>
            <person name="Submissions Spin"/>
        </authorList>
    </citation>
    <scope>NUCLEOTIDE SEQUENCE [LARGE SCALE GENOMIC DNA]</scope>
    <source>
        <strain evidence="3">DSM 45794</strain>
    </source>
</reference>
<accession>A0A1A9BJ36</accession>
<dbReference type="OrthoDB" id="3297285at2"/>
<keyword evidence="1" id="KW-1133">Transmembrane helix</keyword>
<name>A0A1A9BJ36_9ACTN</name>
<dbReference type="Proteomes" id="UP000199558">
    <property type="component" value="Unassembled WGS sequence"/>
</dbReference>